<reference evidence="1 2" key="1">
    <citation type="submission" date="2016-10" db="EMBL/GenBank/DDBJ databases">
        <authorList>
            <person name="Varghese N."/>
            <person name="Submissions S."/>
        </authorList>
    </citation>
    <scope>NUCLEOTIDE SEQUENCE [LARGE SCALE GENOMIC DNA]</scope>
    <source>
        <strain evidence="1 2">DSM 16392</strain>
    </source>
</reference>
<evidence type="ECO:0000313" key="1">
    <source>
        <dbReference type="EMBL" id="SFK80799.1"/>
    </source>
</evidence>
<accession>A0A1I4CKI8</accession>
<dbReference type="Pfam" id="PF07310">
    <property type="entry name" value="PAS_5"/>
    <property type="match status" value="1"/>
</dbReference>
<protein>
    <recommendedName>
        <fullName evidence="3">PAS domain-containing protein</fullName>
    </recommendedName>
</protein>
<proteinExistence type="predicted"/>
<comment type="caution">
    <text evidence="1">The sequence shown here is derived from an EMBL/GenBank/DDBJ whole genome shotgun (WGS) entry which is preliminary data.</text>
</comment>
<evidence type="ECO:0008006" key="3">
    <source>
        <dbReference type="Google" id="ProtNLM"/>
    </source>
</evidence>
<evidence type="ECO:0000313" key="2">
    <source>
        <dbReference type="Proteomes" id="UP000199598"/>
    </source>
</evidence>
<dbReference type="Proteomes" id="UP000199598">
    <property type="component" value="Unassembled WGS sequence"/>
</dbReference>
<gene>
    <name evidence="1" type="ORF">SAMN04488518_109176</name>
</gene>
<organism evidence="1 2">
    <name type="scientific">Pseudovibrio ascidiaceicola</name>
    <dbReference type="NCBI Taxonomy" id="285279"/>
    <lineage>
        <taxon>Bacteria</taxon>
        <taxon>Pseudomonadati</taxon>
        <taxon>Pseudomonadota</taxon>
        <taxon>Alphaproteobacteria</taxon>
        <taxon>Hyphomicrobiales</taxon>
        <taxon>Stappiaceae</taxon>
        <taxon>Pseudovibrio</taxon>
    </lineage>
</organism>
<dbReference type="InterPro" id="IPR009922">
    <property type="entry name" value="DUF1457"/>
</dbReference>
<sequence length="242" mass="26613">MGIPNKRTGEGGNMKHGASRILFEYWDEIRAERPAPERGDIQPSAIKSVLGDTFILELAQQNNFRFRLAGTRLCSLFCRELKGRSFLDGWDEKDQQAVTAMLSAITQDGAAAVISFTGTTEMGQSVDLELLLLPIRVQGEGCTRILGCMAPLKRPFWLGVQAISKQKVNSLRLIWPDEDAPLFSDENDCVPHFGTPSHRAVSSMEPRVSRGTNLARSAAPKAVEIPNSRQVGHLRVVDGGKI</sequence>
<dbReference type="EMBL" id="FOSK01000009">
    <property type="protein sequence ID" value="SFK80799.1"/>
    <property type="molecule type" value="Genomic_DNA"/>
</dbReference>
<name>A0A1I4CKI8_9HYPH</name>
<keyword evidence="2" id="KW-1185">Reference proteome</keyword>